<protein>
    <submittedName>
        <fullName evidence="3">DUF2158 domain-containing protein</fullName>
    </submittedName>
</protein>
<dbReference type="EMBL" id="JAUFQC010000027">
    <property type="protein sequence ID" value="MDN3611649.1"/>
    <property type="molecule type" value="Genomic_DNA"/>
</dbReference>
<reference evidence="3" key="3">
    <citation type="submission" date="2023-06" db="EMBL/GenBank/DDBJ databases">
        <authorList>
            <person name="Lucena T."/>
            <person name="Sun Q."/>
        </authorList>
    </citation>
    <scope>NUCLEOTIDE SEQUENCE</scope>
    <source>
        <strain evidence="3">CECT 7398</strain>
    </source>
</reference>
<proteinExistence type="predicted"/>
<gene>
    <name evidence="1" type="ORF">QWZ16_10055</name>
    <name evidence="2" type="ORF">QWZ16_18750</name>
    <name evidence="3" type="ORF">QWZ16_18785</name>
</gene>
<evidence type="ECO:0000313" key="4">
    <source>
        <dbReference type="Proteomes" id="UP001238540"/>
    </source>
</evidence>
<dbReference type="Proteomes" id="UP001238540">
    <property type="component" value="Unassembled WGS sequence"/>
</dbReference>
<dbReference type="EMBL" id="JAUFQC010000001">
    <property type="protein sequence ID" value="MDN3610042.1"/>
    <property type="molecule type" value="Genomic_DNA"/>
</dbReference>
<dbReference type="RefSeq" id="WP_170883823.1">
    <property type="nucleotide sequence ID" value="NZ_JABEYA020000029.1"/>
</dbReference>
<accession>A0ABT8BY82</accession>
<organism evidence="3 4">
    <name type="scientific">Vibrio ostreicida</name>
    <dbReference type="NCBI Taxonomy" id="526588"/>
    <lineage>
        <taxon>Bacteria</taxon>
        <taxon>Pseudomonadati</taxon>
        <taxon>Pseudomonadota</taxon>
        <taxon>Gammaproteobacteria</taxon>
        <taxon>Vibrionales</taxon>
        <taxon>Vibrionaceae</taxon>
        <taxon>Vibrio</taxon>
    </lineage>
</organism>
<comment type="caution">
    <text evidence="3">The sequence shown here is derived from an EMBL/GenBank/DDBJ whole genome shotgun (WGS) entry which is preliminary data.</text>
</comment>
<name>A0ABT8BY82_9VIBR</name>
<reference evidence="3" key="1">
    <citation type="journal article" date="2014" name="Int. J. Syst. Evol. Microbiol.">
        <title>Complete genome of a new Firmicutes species belonging to the dominant human colonic microbiota ('Ruminococcus bicirculans') reveals two chromosomes and a selective capacity to utilize plant glucans.</title>
        <authorList>
            <consortium name="NISC Comparative Sequencing Program"/>
            <person name="Wegmann U."/>
            <person name="Louis P."/>
            <person name="Goesmann A."/>
            <person name="Henrissat B."/>
            <person name="Duncan S.H."/>
            <person name="Flint H.J."/>
        </authorList>
    </citation>
    <scope>NUCLEOTIDE SEQUENCE</scope>
    <source>
        <strain evidence="3">CECT 7398</strain>
    </source>
</reference>
<evidence type="ECO:0000313" key="1">
    <source>
        <dbReference type="EMBL" id="MDN3610042.1"/>
    </source>
</evidence>
<reference evidence="4" key="2">
    <citation type="journal article" date="2019" name="Int. J. Syst. Evol. Microbiol.">
        <title>The Global Catalogue of Microorganisms (GCM) 10K type strain sequencing project: providing services to taxonomists for standard genome sequencing and annotation.</title>
        <authorList>
            <consortium name="The Broad Institute Genomics Platform"/>
            <consortium name="The Broad Institute Genome Sequencing Center for Infectious Disease"/>
            <person name="Wu L."/>
            <person name="Ma J."/>
        </authorList>
    </citation>
    <scope>NUCLEOTIDE SEQUENCE [LARGE SCALE GENOMIC DNA]</scope>
    <source>
        <strain evidence="4">CECT 7398</strain>
    </source>
</reference>
<dbReference type="InterPro" id="IPR019226">
    <property type="entry name" value="DUF2158"/>
</dbReference>
<dbReference type="EMBL" id="JAUFQC010000027">
    <property type="protein sequence ID" value="MDN3611642.1"/>
    <property type="molecule type" value="Genomic_DNA"/>
</dbReference>
<evidence type="ECO:0000313" key="3">
    <source>
        <dbReference type="EMBL" id="MDN3611649.1"/>
    </source>
</evidence>
<sequence>MFDVGKVVQLKSGGPDMTVNSEPDGKNEVICVWFLSDEFKSAYFRPEALQEPSDSGDW</sequence>
<evidence type="ECO:0000313" key="2">
    <source>
        <dbReference type="EMBL" id="MDN3611642.1"/>
    </source>
</evidence>
<keyword evidence="4" id="KW-1185">Reference proteome</keyword>
<dbReference type="Pfam" id="PF09926">
    <property type="entry name" value="DUF2158"/>
    <property type="match status" value="1"/>
</dbReference>